<organism evidence="3">
    <name type="scientific">Fusarium oxysporum f. sp. melonis 26406</name>
    <dbReference type="NCBI Taxonomy" id="1089452"/>
    <lineage>
        <taxon>Eukaryota</taxon>
        <taxon>Fungi</taxon>
        <taxon>Dikarya</taxon>
        <taxon>Ascomycota</taxon>
        <taxon>Pezizomycotina</taxon>
        <taxon>Sordariomycetes</taxon>
        <taxon>Hypocreomycetidae</taxon>
        <taxon>Hypocreales</taxon>
        <taxon>Nectriaceae</taxon>
        <taxon>Fusarium</taxon>
        <taxon>Fusarium oxysporum species complex</taxon>
    </lineage>
</organism>
<dbReference type="GO" id="GO:0003700">
    <property type="term" value="F:DNA-binding transcription factor activity"/>
    <property type="evidence" value="ECO:0007669"/>
    <property type="project" value="InterPro"/>
</dbReference>
<dbReference type="InterPro" id="IPR004827">
    <property type="entry name" value="bZIP"/>
</dbReference>
<dbReference type="HOGENOM" id="CLU_033726_4_1_1"/>
<dbReference type="CDD" id="cd14688">
    <property type="entry name" value="bZIP_YAP"/>
    <property type="match status" value="1"/>
</dbReference>
<dbReference type="Pfam" id="PF11905">
    <property type="entry name" value="DUF3425"/>
    <property type="match status" value="1"/>
</dbReference>
<dbReference type="Proteomes" id="UP000030703">
    <property type="component" value="Unassembled WGS sequence"/>
</dbReference>
<sequence length="333" mass="37830">MRLSLFGSGQVPTIPGMTAEIRPKRRVLTTARREQNRLAQKAYRERQKQERIRLKQEKAQAARGQRLRPLLKRDDVPPNGSPRGRESSQMTPQTCGQVPISPEEGVENIDRLIDTTKASPNDLNGNSGSNFPDLYLNMLQFTRMAIFTSCLANAASLGFDLSRIADCSVEHVSPFYQPSLSTTLDHTALVQAGSTILSSFNNTEIPVHLRPTMAQILIPHHISLDLIPLPFLRERAIMLSAAMPHLFNNWELKLDIYDKGGLTIWKLKHERGLNGRDSYPPWDMKSWEAAPWFLKKWCMLMGKEYDKLYNQSIGWQVVRDMTCSRDSLQLTNG</sequence>
<dbReference type="PANTHER" id="PTHR38116:SF8">
    <property type="entry name" value="BZIP DOMAIN-CONTAINING PROTEIN"/>
    <property type="match status" value="1"/>
</dbReference>
<evidence type="ECO:0000259" key="2">
    <source>
        <dbReference type="PROSITE" id="PS00036"/>
    </source>
</evidence>
<proteinExistence type="predicted"/>
<evidence type="ECO:0000256" key="1">
    <source>
        <dbReference type="SAM" id="MobiDB-lite"/>
    </source>
</evidence>
<gene>
    <name evidence="3" type="ORF">FOMG_19550</name>
</gene>
<dbReference type="PROSITE" id="PS00036">
    <property type="entry name" value="BZIP_BASIC"/>
    <property type="match status" value="1"/>
</dbReference>
<reference evidence="3" key="1">
    <citation type="submission" date="2012-04" db="EMBL/GenBank/DDBJ databases">
        <title>The Genome Sequence of Fusarium oxysporum melonis.</title>
        <authorList>
            <consortium name="The Broad Institute Genome Sequencing Platform"/>
            <person name="Ma L.-J."/>
            <person name="Gale L.R."/>
            <person name="Schwartz D.C."/>
            <person name="Zhou S."/>
            <person name="Corby-Kistler H."/>
            <person name="Young S.K."/>
            <person name="Zeng Q."/>
            <person name="Gargeya S."/>
            <person name="Fitzgerald M."/>
            <person name="Haas B."/>
            <person name="Abouelleil A."/>
            <person name="Alvarado L."/>
            <person name="Arachchi H.M."/>
            <person name="Berlin A."/>
            <person name="Brown A."/>
            <person name="Chapman S.B."/>
            <person name="Chen Z."/>
            <person name="Dunbar C."/>
            <person name="Freedman E."/>
            <person name="Gearin G."/>
            <person name="Goldberg J."/>
            <person name="Griggs A."/>
            <person name="Gujja S."/>
            <person name="Heiman D."/>
            <person name="Howarth C."/>
            <person name="Larson L."/>
            <person name="Lui A."/>
            <person name="MacDonald P.J.P."/>
            <person name="Montmayeur A."/>
            <person name="Murphy C."/>
            <person name="Neiman D."/>
            <person name="Pearson M."/>
            <person name="Priest M."/>
            <person name="Roberts A."/>
            <person name="Saif S."/>
            <person name="Shea T."/>
            <person name="Shenoy N."/>
            <person name="Sisk P."/>
            <person name="Stolte C."/>
            <person name="Sykes S."/>
            <person name="Wortman J."/>
            <person name="Nusbaum C."/>
            <person name="Birren B."/>
        </authorList>
    </citation>
    <scope>NUCLEOTIDE SEQUENCE</scope>
    <source>
        <strain evidence="3">26406</strain>
    </source>
</reference>
<feature type="compositionally biased region" description="Polar residues" evidence="1">
    <location>
        <begin position="87"/>
        <end position="96"/>
    </location>
</feature>
<accession>W9YWZ6</accession>
<dbReference type="PANTHER" id="PTHR38116">
    <property type="entry name" value="CHROMOSOME 7, WHOLE GENOME SHOTGUN SEQUENCE"/>
    <property type="match status" value="1"/>
</dbReference>
<reference evidence="3" key="2">
    <citation type="submission" date="2014-02" db="EMBL/GenBank/DDBJ databases">
        <title>Annotation of the Genome Sequence of Fusarium oxysporum f. sp. melonis 26406.</title>
        <authorList>
            <consortium name="The Broad Institute Genomics Platform"/>
            <person name="Ma L.-J."/>
            <person name="Corby-Kistler H."/>
            <person name="Broz K."/>
            <person name="Gale L.R."/>
            <person name="Jonkers W."/>
            <person name="O'Donnell K."/>
            <person name="Ploetz R."/>
            <person name="Steinberg C."/>
            <person name="Schwartz D.C."/>
            <person name="VanEtten H."/>
            <person name="Zhou S."/>
            <person name="Young S.K."/>
            <person name="Zeng Q."/>
            <person name="Gargeya S."/>
            <person name="Fitzgerald M."/>
            <person name="Abouelleil A."/>
            <person name="Alvarado L."/>
            <person name="Chapman S.B."/>
            <person name="Gainer-Dewar J."/>
            <person name="Goldberg J."/>
            <person name="Griggs A."/>
            <person name="Gujja S."/>
            <person name="Hansen M."/>
            <person name="Howarth C."/>
            <person name="Imamovic A."/>
            <person name="Ireland A."/>
            <person name="Larimer J."/>
            <person name="McCowan C."/>
            <person name="Murphy C."/>
            <person name="Pearson M."/>
            <person name="Poon T.W."/>
            <person name="Priest M."/>
            <person name="Roberts A."/>
            <person name="Saif S."/>
            <person name="Shea T."/>
            <person name="Sykes S."/>
            <person name="Wortman J."/>
            <person name="Nusbaum C."/>
            <person name="Birren B."/>
        </authorList>
    </citation>
    <scope>NUCLEOTIDE SEQUENCE</scope>
    <source>
        <strain evidence="3">26406</strain>
    </source>
</reference>
<dbReference type="EMBL" id="KI980631">
    <property type="protein sequence ID" value="EXK23690.1"/>
    <property type="molecule type" value="Genomic_DNA"/>
</dbReference>
<dbReference type="VEuPathDB" id="FungiDB:FOMG_19550"/>
<feature type="domain" description="BZIP" evidence="2">
    <location>
        <begin position="32"/>
        <end position="46"/>
    </location>
</feature>
<feature type="region of interest" description="Disordered" evidence="1">
    <location>
        <begin position="42"/>
        <end position="104"/>
    </location>
</feature>
<dbReference type="OrthoDB" id="5973539at2759"/>
<evidence type="ECO:0000313" key="3">
    <source>
        <dbReference type="EMBL" id="EXK23690.1"/>
    </source>
</evidence>
<dbReference type="InterPro" id="IPR021833">
    <property type="entry name" value="DUF3425"/>
</dbReference>
<protein>
    <recommendedName>
        <fullName evidence="2">BZIP domain-containing protein</fullName>
    </recommendedName>
</protein>
<dbReference type="AlphaFoldDB" id="W9YWZ6"/>
<name>W9YWZ6_FUSOX</name>
<feature type="compositionally biased region" description="Basic and acidic residues" evidence="1">
    <location>
        <begin position="42"/>
        <end position="60"/>
    </location>
</feature>